<reference evidence="1 2" key="1">
    <citation type="submission" date="2013-06" db="EMBL/GenBank/DDBJ databases">
        <authorList>
            <person name="Weinstock G."/>
            <person name="Sodergren E."/>
            <person name="Lobos E.A."/>
            <person name="Fulton L."/>
            <person name="Fulton R."/>
            <person name="Courtney L."/>
            <person name="Fronick C."/>
            <person name="O'Laughlin M."/>
            <person name="Godfrey J."/>
            <person name="Wilson R.M."/>
            <person name="Miner T."/>
            <person name="Farmer C."/>
            <person name="Delehaunty K."/>
            <person name="Cordes M."/>
            <person name="Minx P."/>
            <person name="Tomlinson C."/>
            <person name="Chen J."/>
            <person name="Wollam A."/>
            <person name="Pepin K.H."/>
            <person name="Bhonagiri V."/>
            <person name="Zhang X."/>
            <person name="Warren W."/>
            <person name="Mitreva M."/>
            <person name="Mardis E.R."/>
            <person name="Wilson R.K."/>
        </authorList>
    </citation>
    <scope>NUCLEOTIDE SEQUENCE [LARGE SCALE GENOMIC DNA]</scope>
    <source>
        <strain evidence="1 2">F0570</strain>
    </source>
</reference>
<organism evidence="1 2">
    <name type="scientific">Porphyromonas gingivalis F0570</name>
    <dbReference type="NCBI Taxonomy" id="1227271"/>
    <lineage>
        <taxon>Bacteria</taxon>
        <taxon>Pseudomonadati</taxon>
        <taxon>Bacteroidota</taxon>
        <taxon>Bacteroidia</taxon>
        <taxon>Bacteroidales</taxon>
        <taxon>Porphyromonadaceae</taxon>
        <taxon>Porphyromonas</taxon>
    </lineage>
</organism>
<gene>
    <name evidence="1" type="ORF">HMPREF1555_01454</name>
</gene>
<proteinExistence type="predicted"/>
<dbReference type="AlphaFoldDB" id="A0A0E2M4N7"/>
<protein>
    <submittedName>
        <fullName evidence="1">Uncharacterized protein</fullName>
    </submittedName>
</protein>
<evidence type="ECO:0000313" key="1">
    <source>
        <dbReference type="EMBL" id="ERJ65314.1"/>
    </source>
</evidence>
<comment type="caution">
    <text evidence="1">The sequence shown here is derived from an EMBL/GenBank/DDBJ whole genome shotgun (WGS) entry which is preliminary data.</text>
</comment>
<dbReference type="EMBL" id="AWUW01000106">
    <property type="protein sequence ID" value="ERJ65314.1"/>
    <property type="molecule type" value="Genomic_DNA"/>
</dbReference>
<name>A0A0E2M4N7_PORGN</name>
<dbReference type="PATRIC" id="fig|1227271.3.peg.1276"/>
<accession>A0A0E2M4N7</accession>
<sequence>MYTGLLFEVLLLRGGIFPKSNPFFLSVQNHETDSAIHEVL</sequence>
<dbReference type="Proteomes" id="UP000016630">
    <property type="component" value="Unassembled WGS sequence"/>
</dbReference>
<dbReference type="HOGENOM" id="CLU_3294074_0_0_10"/>
<evidence type="ECO:0000313" key="2">
    <source>
        <dbReference type="Proteomes" id="UP000016630"/>
    </source>
</evidence>